<keyword evidence="1" id="KW-0812">Transmembrane</keyword>
<evidence type="ECO:0000256" key="1">
    <source>
        <dbReference type="SAM" id="Phobius"/>
    </source>
</evidence>
<feature type="transmembrane region" description="Helical" evidence="1">
    <location>
        <begin position="46"/>
        <end position="67"/>
    </location>
</feature>
<proteinExistence type="evidence at transcript level"/>
<reference evidence="2" key="1">
    <citation type="submission" date="2012-05" db="EMBL/GenBank/DDBJ databases">
        <authorList>
            <person name="Krishnakumar V."/>
            <person name="Cheung F."/>
            <person name="Xiao Y."/>
            <person name="Chan A."/>
            <person name="Moskal W.A."/>
            <person name="Town C.D."/>
        </authorList>
    </citation>
    <scope>NUCLEOTIDE SEQUENCE</scope>
</reference>
<dbReference type="AlphaFoldDB" id="I3S0A8"/>
<protein>
    <recommendedName>
        <fullName evidence="3">Transmembrane protein</fullName>
    </recommendedName>
</protein>
<accession>I3S0A8</accession>
<feature type="transmembrane region" description="Helical" evidence="1">
    <location>
        <begin position="6"/>
        <end position="25"/>
    </location>
</feature>
<sequence>MKGFFYWQQNKVGATIITTVLLHLLPPKKLLVHKSFKVPYTQSHPILLLFIRSLLLVLSSLVLNLVTANLMATFTMMISLLVQKKTHSYQSSLKEMG</sequence>
<dbReference type="EMBL" id="BT133905">
    <property type="protein sequence ID" value="AFK33700.1"/>
    <property type="molecule type" value="mRNA"/>
</dbReference>
<name>I3S0A8_MEDTR</name>
<evidence type="ECO:0008006" key="3">
    <source>
        <dbReference type="Google" id="ProtNLM"/>
    </source>
</evidence>
<keyword evidence="1" id="KW-1133">Transmembrane helix</keyword>
<organism evidence="2">
    <name type="scientific">Medicago truncatula</name>
    <name type="common">Barrel medic</name>
    <name type="synonym">Medicago tribuloides</name>
    <dbReference type="NCBI Taxonomy" id="3880"/>
    <lineage>
        <taxon>Eukaryota</taxon>
        <taxon>Viridiplantae</taxon>
        <taxon>Streptophyta</taxon>
        <taxon>Embryophyta</taxon>
        <taxon>Tracheophyta</taxon>
        <taxon>Spermatophyta</taxon>
        <taxon>Magnoliopsida</taxon>
        <taxon>eudicotyledons</taxon>
        <taxon>Gunneridae</taxon>
        <taxon>Pentapetalae</taxon>
        <taxon>rosids</taxon>
        <taxon>fabids</taxon>
        <taxon>Fabales</taxon>
        <taxon>Fabaceae</taxon>
        <taxon>Papilionoideae</taxon>
        <taxon>50 kb inversion clade</taxon>
        <taxon>NPAAA clade</taxon>
        <taxon>Hologalegina</taxon>
        <taxon>IRL clade</taxon>
        <taxon>Trifolieae</taxon>
        <taxon>Medicago</taxon>
    </lineage>
</organism>
<keyword evidence="1" id="KW-0472">Membrane</keyword>
<evidence type="ECO:0000313" key="2">
    <source>
        <dbReference type="EMBL" id="AFK33700.1"/>
    </source>
</evidence>